<comment type="caution">
    <text evidence="1">The sequence shown here is derived from an EMBL/GenBank/DDBJ whole genome shotgun (WGS) entry which is preliminary data.</text>
</comment>
<evidence type="ECO:0000313" key="1">
    <source>
        <dbReference type="EMBL" id="HHY28957.1"/>
    </source>
</evidence>
<protein>
    <recommendedName>
        <fullName evidence="3">GrdX protein</fullName>
    </recommendedName>
</protein>
<dbReference type="AlphaFoldDB" id="A0A7C7DCM5"/>
<dbReference type="EMBL" id="DUTF01000417">
    <property type="protein sequence ID" value="HHY28957.1"/>
    <property type="molecule type" value="Genomic_DNA"/>
</dbReference>
<name>A0A7C7DCM5_9FIRM</name>
<organism evidence="1 2">
    <name type="scientific">Desulfitobacterium dehalogenans</name>
    <dbReference type="NCBI Taxonomy" id="36854"/>
    <lineage>
        <taxon>Bacteria</taxon>
        <taxon>Bacillati</taxon>
        <taxon>Bacillota</taxon>
        <taxon>Clostridia</taxon>
        <taxon>Eubacteriales</taxon>
        <taxon>Desulfitobacteriaceae</taxon>
        <taxon>Desulfitobacterium</taxon>
    </lineage>
</organism>
<accession>A0A7C7DCM5</accession>
<sequence>MAANFRIITNNPAVKEAFPDVTNHYEANVEGVFKLGRDAVHLGAKLINHPLSGSIKPNESPYKSLVLSKAPADLDFYSLAHIEEALQVFYKLGIRHRDYHEGTLEDFRIIDLDLIRSAIQALPSTYHF</sequence>
<evidence type="ECO:0008006" key="3">
    <source>
        <dbReference type="Google" id="ProtNLM"/>
    </source>
</evidence>
<dbReference type="Proteomes" id="UP000553059">
    <property type="component" value="Unassembled WGS sequence"/>
</dbReference>
<evidence type="ECO:0000313" key="2">
    <source>
        <dbReference type="Proteomes" id="UP000553059"/>
    </source>
</evidence>
<gene>
    <name evidence="1" type="ORF">GX523_19845</name>
</gene>
<reference evidence="1 2" key="1">
    <citation type="journal article" date="2020" name="Biotechnol. Biofuels">
        <title>New insights from the biogas microbiome by comprehensive genome-resolved metagenomics of nearly 1600 species originating from multiple anaerobic digesters.</title>
        <authorList>
            <person name="Campanaro S."/>
            <person name="Treu L."/>
            <person name="Rodriguez-R L.M."/>
            <person name="Kovalovszki A."/>
            <person name="Ziels R.M."/>
            <person name="Maus I."/>
            <person name="Zhu X."/>
            <person name="Kougias P.G."/>
            <person name="Basile A."/>
            <person name="Luo G."/>
            <person name="Schluter A."/>
            <person name="Konstantinidis K.T."/>
            <person name="Angelidaki I."/>
        </authorList>
    </citation>
    <scope>NUCLEOTIDE SEQUENCE [LARGE SCALE GENOMIC DNA]</scope>
    <source>
        <strain evidence="1">AS05jafATM_4</strain>
    </source>
</reference>
<dbReference type="InterPro" id="IPR047735">
    <property type="entry name" value="GrdX-like"/>
</dbReference>
<dbReference type="NCBIfam" id="NF038093">
    <property type="entry name" value="GrdX"/>
    <property type="match status" value="1"/>
</dbReference>
<proteinExistence type="predicted"/>